<dbReference type="InterPro" id="IPR025868">
    <property type="entry name" value="Zn_ribbon_dom_put"/>
</dbReference>
<name>A0ABY0FLP4_9BACT</name>
<evidence type="ECO:0000313" key="3">
    <source>
        <dbReference type="Proteomes" id="UP001191019"/>
    </source>
</evidence>
<gene>
    <name evidence="2" type="ORF">G3RUM_00303</name>
</gene>
<accession>A0ABY0FLP4</accession>
<dbReference type="EMBL" id="PRLM01000003">
    <property type="protein sequence ID" value="RYC74763.1"/>
    <property type="molecule type" value="Genomic_DNA"/>
</dbReference>
<feature type="domain" description="Putative zinc ribbon" evidence="1">
    <location>
        <begin position="5"/>
        <end position="83"/>
    </location>
</feature>
<reference evidence="2 3" key="1">
    <citation type="journal article" date="2018" name="bioRxiv">
        <title>Evidence of independent acquisition and adaption of ultra-small bacteria to human hosts across the highly diverse yet reduced genomes of the phylum Saccharibacteria.</title>
        <authorList>
            <person name="McLean J.S."/>
            <person name="Bor B."/>
            <person name="To T.T."/>
            <person name="Liu Q."/>
            <person name="Kearns K.A."/>
            <person name="Solden L.M."/>
            <person name="Wrighton K.C."/>
            <person name="He X."/>
            <person name="Shi W."/>
        </authorList>
    </citation>
    <scope>NUCLEOTIDE SEQUENCE [LARGE SCALE GENOMIC DNA]</scope>
    <source>
        <strain evidence="2 3">TM7_G3_2_Rum_HOT_351B</strain>
    </source>
</reference>
<keyword evidence="3" id="KW-1185">Reference proteome</keyword>
<evidence type="ECO:0000259" key="1">
    <source>
        <dbReference type="Pfam" id="PF12674"/>
    </source>
</evidence>
<reference evidence="2 3" key="2">
    <citation type="journal article" date="2020" name="Cell Rep.">
        <title>Acquisition and Adaptation of Ultra-small Parasitic Reduced Genome Bacteria to Mammalian Hosts.</title>
        <authorList>
            <person name="McLean J.S."/>
            <person name="Bor B."/>
            <person name="Kerns K.A."/>
            <person name="Liu Q."/>
            <person name="To T.T."/>
            <person name="Solden L."/>
            <person name="Hendrickson E.L."/>
            <person name="Wrighton K."/>
            <person name="Shi W."/>
            <person name="He X."/>
        </authorList>
    </citation>
    <scope>NUCLEOTIDE SEQUENCE [LARGE SCALE GENOMIC DNA]</scope>
    <source>
        <strain evidence="2 3">TM7_G3_2_Rum_HOT_351B</strain>
    </source>
</reference>
<protein>
    <recommendedName>
        <fullName evidence="1">Putative zinc ribbon domain-containing protein</fullName>
    </recommendedName>
</protein>
<evidence type="ECO:0000313" key="2">
    <source>
        <dbReference type="EMBL" id="RYC74763.1"/>
    </source>
</evidence>
<organism evidence="2 3">
    <name type="scientific">Candidatus Nanosyncoccus alces</name>
    <dbReference type="NCBI Taxonomy" id="2171997"/>
    <lineage>
        <taxon>Bacteria</taxon>
        <taxon>Candidatus Saccharimonadota</taxon>
        <taxon>Candidatus Nanosyncoccalia</taxon>
        <taxon>Candidatus Nanosyncoccales</taxon>
        <taxon>Candidatus Nanosyncoccaceae</taxon>
        <taxon>Candidatus Nanosyncoccus</taxon>
    </lineage>
</organism>
<dbReference type="Proteomes" id="UP001191019">
    <property type="component" value="Unassembled WGS sequence"/>
</dbReference>
<sequence>MEQTICQSCAMPLTSEDMYSTEKDGSINKDYCKWCYKDGEFVDKVSMEEYIEMCSKFGEQAGMTNEQMKEYCTKVFPTLKRWKKA</sequence>
<dbReference type="Pfam" id="PF12674">
    <property type="entry name" value="Zn_ribbon_2"/>
    <property type="match status" value="1"/>
</dbReference>
<proteinExistence type="predicted"/>
<comment type="caution">
    <text evidence="2">The sequence shown here is derived from an EMBL/GenBank/DDBJ whole genome shotgun (WGS) entry which is preliminary data.</text>
</comment>
<dbReference type="RefSeq" id="WP_129734703.1">
    <property type="nucleotide sequence ID" value="NZ_PRLM01000003.1"/>
</dbReference>